<accession>A0ABZ0RHA3</accession>
<evidence type="ECO:0000313" key="1">
    <source>
        <dbReference type="EMBL" id="WPJ95564.1"/>
    </source>
</evidence>
<sequence>MEALRGASTDFAQHMGMAGGFNVNSTSEEAWKAFLAGTLEVNYQGQSNTNEAVFARTPEQAIDSTFGGDPKEPLSANAWQGYRTLTLDEIDALVEKIVEQVKLRGPFLSLEHFVNRLPVPAIDDSHGIGIKGALEAAIDAAELNPLAAVSLSSPLRKKNEPLTAVDLAHGFNSLIDGGPGRITQGDILQPMGPYITARSDTFKIRSTGTVNHPVTGQVISQVWCEAIVQRLPDFVDDSQPPHTSLSELETNPVNFRLGRRFKVVSFRWLDKNEI</sequence>
<evidence type="ECO:0000313" key="2">
    <source>
        <dbReference type="Proteomes" id="UP001324993"/>
    </source>
</evidence>
<dbReference type="EMBL" id="CP138858">
    <property type="protein sequence ID" value="WPJ95564.1"/>
    <property type="molecule type" value="Genomic_DNA"/>
</dbReference>
<dbReference type="Proteomes" id="UP001324993">
    <property type="component" value="Chromosome"/>
</dbReference>
<gene>
    <name evidence="1" type="ORF">SH580_19280</name>
</gene>
<dbReference type="RefSeq" id="WP_319832443.1">
    <property type="nucleotide sequence ID" value="NZ_CP138858.1"/>
</dbReference>
<proteinExistence type="predicted"/>
<protein>
    <submittedName>
        <fullName evidence="1">Uncharacterized protein</fullName>
    </submittedName>
</protein>
<organism evidence="1 2">
    <name type="scientific">Coraliomargarita algicola</name>
    <dbReference type="NCBI Taxonomy" id="3092156"/>
    <lineage>
        <taxon>Bacteria</taxon>
        <taxon>Pseudomonadati</taxon>
        <taxon>Verrucomicrobiota</taxon>
        <taxon>Opitutia</taxon>
        <taxon>Puniceicoccales</taxon>
        <taxon>Coraliomargaritaceae</taxon>
        <taxon>Coraliomargarita</taxon>
    </lineage>
</organism>
<reference evidence="1 2" key="1">
    <citation type="submission" date="2023-11" db="EMBL/GenBank/DDBJ databases">
        <title>Coraliomargarita sp. nov., isolated from marine algae.</title>
        <authorList>
            <person name="Lee J.K."/>
            <person name="Baek J.H."/>
            <person name="Kim J.M."/>
            <person name="Choi D.G."/>
            <person name="Jeon C.O."/>
        </authorList>
    </citation>
    <scope>NUCLEOTIDE SEQUENCE [LARGE SCALE GENOMIC DNA]</scope>
    <source>
        <strain evidence="1 2">J2-16</strain>
    </source>
</reference>
<name>A0ABZ0RHA3_9BACT</name>
<keyword evidence="2" id="KW-1185">Reference proteome</keyword>